<name>A0A8T0I3A3_CERPU</name>
<feature type="region of interest" description="Disordered" evidence="1">
    <location>
        <begin position="168"/>
        <end position="201"/>
    </location>
</feature>
<sequence>MTTSMVTSLPCSHSFTSFAQSGRVSASALGVGVAPVGLGAGLRGGVGNGQCSSSWTGGELRRQVFGQRRAVALPNSGRRALKIVAEEKTDVFKAAGFIVKAGKNALDAGTDLVPDTIPRGVARIIVGIVGAAVVTYALRALFSTALFVLAIGGFSYLAYIYVSKDKDSGSGGGGGGGGGSGSSRNTDDSLDEARRIMDKYK</sequence>
<keyword evidence="2" id="KW-0812">Transmembrane</keyword>
<proteinExistence type="predicted"/>
<feature type="transmembrane region" description="Helical" evidence="2">
    <location>
        <begin position="120"/>
        <end position="138"/>
    </location>
</feature>
<dbReference type="PANTHER" id="PTHR36777:SF2">
    <property type="entry name" value="EXPRESSED PROTEIN"/>
    <property type="match status" value="1"/>
</dbReference>
<feature type="compositionally biased region" description="Gly residues" evidence="1">
    <location>
        <begin position="169"/>
        <end position="181"/>
    </location>
</feature>
<dbReference type="PANTHER" id="PTHR36777">
    <property type="entry name" value="EXPRESSED PROTEIN"/>
    <property type="match status" value="1"/>
</dbReference>
<gene>
    <name evidence="3" type="ORF">KC19_5G160800</name>
</gene>
<evidence type="ECO:0000256" key="1">
    <source>
        <dbReference type="SAM" id="MobiDB-lite"/>
    </source>
</evidence>
<evidence type="ECO:0000256" key="2">
    <source>
        <dbReference type="SAM" id="Phobius"/>
    </source>
</evidence>
<evidence type="ECO:0000313" key="3">
    <source>
        <dbReference type="EMBL" id="KAG0577497.1"/>
    </source>
</evidence>
<keyword evidence="4" id="KW-1185">Reference proteome</keyword>
<evidence type="ECO:0000313" key="4">
    <source>
        <dbReference type="Proteomes" id="UP000822688"/>
    </source>
</evidence>
<keyword evidence="2" id="KW-1133">Transmembrane helix</keyword>
<keyword evidence="2" id="KW-0472">Membrane</keyword>
<accession>A0A8T0I3A3</accession>
<reference evidence="3" key="1">
    <citation type="submission" date="2020-06" db="EMBL/GenBank/DDBJ databases">
        <title>WGS assembly of Ceratodon purpureus strain R40.</title>
        <authorList>
            <person name="Carey S.B."/>
            <person name="Jenkins J."/>
            <person name="Shu S."/>
            <person name="Lovell J.T."/>
            <person name="Sreedasyam A."/>
            <person name="Maumus F."/>
            <person name="Tiley G.P."/>
            <person name="Fernandez-Pozo N."/>
            <person name="Barry K."/>
            <person name="Chen C."/>
            <person name="Wang M."/>
            <person name="Lipzen A."/>
            <person name="Daum C."/>
            <person name="Saski C.A."/>
            <person name="Payton A.C."/>
            <person name="Mcbreen J.C."/>
            <person name="Conrad R.E."/>
            <person name="Kollar L.M."/>
            <person name="Olsson S."/>
            <person name="Huttunen S."/>
            <person name="Landis J.B."/>
            <person name="Wickett N.J."/>
            <person name="Johnson M.G."/>
            <person name="Rensing S.A."/>
            <person name="Grimwood J."/>
            <person name="Schmutz J."/>
            <person name="Mcdaniel S.F."/>
        </authorList>
    </citation>
    <scope>NUCLEOTIDE SEQUENCE</scope>
    <source>
        <strain evidence="3">R40</strain>
    </source>
</reference>
<feature type="compositionally biased region" description="Basic and acidic residues" evidence="1">
    <location>
        <begin position="185"/>
        <end position="201"/>
    </location>
</feature>
<dbReference type="AlphaFoldDB" id="A0A8T0I3A3"/>
<dbReference type="Proteomes" id="UP000822688">
    <property type="component" value="Chromosome 5"/>
</dbReference>
<protein>
    <submittedName>
        <fullName evidence="3">Uncharacterized protein</fullName>
    </submittedName>
</protein>
<organism evidence="3 4">
    <name type="scientific">Ceratodon purpureus</name>
    <name type="common">Fire moss</name>
    <name type="synonym">Dicranum purpureum</name>
    <dbReference type="NCBI Taxonomy" id="3225"/>
    <lineage>
        <taxon>Eukaryota</taxon>
        <taxon>Viridiplantae</taxon>
        <taxon>Streptophyta</taxon>
        <taxon>Embryophyta</taxon>
        <taxon>Bryophyta</taxon>
        <taxon>Bryophytina</taxon>
        <taxon>Bryopsida</taxon>
        <taxon>Dicranidae</taxon>
        <taxon>Pseudoditrichales</taxon>
        <taxon>Ditrichaceae</taxon>
        <taxon>Ceratodon</taxon>
    </lineage>
</organism>
<comment type="caution">
    <text evidence="3">The sequence shown here is derived from an EMBL/GenBank/DDBJ whole genome shotgun (WGS) entry which is preliminary data.</text>
</comment>
<dbReference type="EMBL" id="CM026425">
    <property type="protein sequence ID" value="KAG0577497.1"/>
    <property type="molecule type" value="Genomic_DNA"/>
</dbReference>
<feature type="transmembrane region" description="Helical" evidence="2">
    <location>
        <begin position="144"/>
        <end position="162"/>
    </location>
</feature>